<organism evidence="2 3">
    <name type="scientific">Brucella endophytica</name>
    <dbReference type="NCBI Taxonomy" id="1963359"/>
    <lineage>
        <taxon>Bacteria</taxon>
        <taxon>Pseudomonadati</taxon>
        <taxon>Pseudomonadota</taxon>
        <taxon>Alphaproteobacteria</taxon>
        <taxon>Hyphomicrobiales</taxon>
        <taxon>Brucellaceae</taxon>
        <taxon>Brucella/Ochrobactrum group</taxon>
        <taxon>Brucella</taxon>
    </lineage>
</organism>
<accession>A0A916SNI4</accession>
<proteinExistence type="predicted"/>
<sequence length="198" mass="20752">MLRTLLPTALTLLVAIGGGVGSVYYTLNREQGFGALHAGQWTAYPEAGTGQADPYTKAREARSGALELGAAEGVTFHAVRDAKGRPLRANCTYSITGDTPPARFWTLYAADRSLSPLPSPTDMPPALHSRELLRHQDGSFIITVSPQAQPGNWLPVSGAGPFVLVMTFYDTPIASSTGLSDLTLPSASLVAGEGGCHG</sequence>
<dbReference type="InterPro" id="IPR037049">
    <property type="entry name" value="DUF1214_C_sf"/>
</dbReference>
<name>A0A916SNI4_9HYPH</name>
<dbReference type="Proteomes" id="UP000646478">
    <property type="component" value="Unassembled WGS sequence"/>
</dbReference>
<dbReference type="PANTHER" id="PTHR36509:SF2">
    <property type="entry name" value="BLL3101 PROTEIN"/>
    <property type="match status" value="1"/>
</dbReference>
<reference evidence="2" key="1">
    <citation type="journal article" date="2014" name="Int. J. Syst. Evol. Microbiol.">
        <title>Complete genome sequence of Corynebacterium casei LMG S-19264T (=DSM 44701T), isolated from a smear-ripened cheese.</title>
        <authorList>
            <consortium name="US DOE Joint Genome Institute (JGI-PGF)"/>
            <person name="Walter F."/>
            <person name="Albersmeier A."/>
            <person name="Kalinowski J."/>
            <person name="Ruckert C."/>
        </authorList>
    </citation>
    <scope>NUCLEOTIDE SEQUENCE</scope>
    <source>
        <strain evidence="2">CGMCC 1.15082</strain>
    </source>
</reference>
<dbReference type="EMBL" id="BMHH01000025">
    <property type="protein sequence ID" value="GGB08897.1"/>
    <property type="molecule type" value="Genomic_DNA"/>
</dbReference>
<reference evidence="2" key="2">
    <citation type="submission" date="2020-09" db="EMBL/GenBank/DDBJ databases">
        <authorList>
            <person name="Sun Q."/>
            <person name="Zhou Y."/>
        </authorList>
    </citation>
    <scope>NUCLEOTIDE SEQUENCE</scope>
    <source>
        <strain evidence="2">CGMCC 1.15082</strain>
    </source>
</reference>
<dbReference type="PIRSF" id="PIRSF009471">
    <property type="entry name" value="UCP009471"/>
    <property type="match status" value="1"/>
</dbReference>
<dbReference type="Gene3D" id="2.60.120.600">
    <property type="entry name" value="Domain of unknown function DUF1214, C-terminal domain"/>
    <property type="match status" value="1"/>
</dbReference>
<comment type="caution">
    <text evidence="2">The sequence shown here is derived from an EMBL/GenBank/DDBJ whole genome shotgun (WGS) entry which is preliminary data.</text>
</comment>
<gene>
    <name evidence="2" type="ORF">GCM10011491_41110</name>
</gene>
<dbReference type="InterPro" id="IPR012038">
    <property type="entry name" value="UCP009471"/>
</dbReference>
<keyword evidence="3" id="KW-1185">Reference proteome</keyword>
<feature type="domain" description="DUF1214" evidence="1">
    <location>
        <begin position="72"/>
        <end position="171"/>
    </location>
</feature>
<evidence type="ECO:0000259" key="1">
    <source>
        <dbReference type="Pfam" id="PF06742"/>
    </source>
</evidence>
<dbReference type="InterPro" id="IPR010621">
    <property type="entry name" value="DUF1214"/>
</dbReference>
<protein>
    <recommendedName>
        <fullName evidence="1">DUF1214 domain-containing protein</fullName>
    </recommendedName>
</protein>
<dbReference type="PANTHER" id="PTHR36509">
    <property type="entry name" value="BLL3101 PROTEIN"/>
    <property type="match status" value="1"/>
</dbReference>
<evidence type="ECO:0000313" key="2">
    <source>
        <dbReference type="EMBL" id="GGB08897.1"/>
    </source>
</evidence>
<dbReference type="Pfam" id="PF06742">
    <property type="entry name" value="DUF1214"/>
    <property type="match status" value="1"/>
</dbReference>
<dbReference type="RefSeq" id="WP_188826067.1">
    <property type="nucleotide sequence ID" value="NZ_BMHH01000025.1"/>
</dbReference>
<dbReference type="SUPFAM" id="SSF160935">
    <property type="entry name" value="VPA0735-like"/>
    <property type="match status" value="1"/>
</dbReference>
<evidence type="ECO:0000313" key="3">
    <source>
        <dbReference type="Proteomes" id="UP000646478"/>
    </source>
</evidence>
<dbReference type="AlphaFoldDB" id="A0A916SNI4"/>